<protein>
    <recommendedName>
        <fullName evidence="4 10">4-alpha-glucanotransferase</fullName>
        <ecNumber evidence="3 10">2.4.1.25</ecNumber>
    </recommendedName>
    <alternativeName>
        <fullName evidence="8 10">Amylomaltase</fullName>
    </alternativeName>
    <alternativeName>
        <fullName evidence="9 10">Disproportionating enzyme</fullName>
    </alternativeName>
</protein>
<dbReference type="CAZy" id="GH77">
    <property type="family name" value="Glycoside Hydrolase Family 77"/>
</dbReference>
<evidence type="ECO:0000256" key="2">
    <source>
        <dbReference type="ARBA" id="ARBA00005684"/>
    </source>
</evidence>
<evidence type="ECO:0000256" key="8">
    <source>
        <dbReference type="ARBA" id="ARBA00031423"/>
    </source>
</evidence>
<dbReference type="PANTHER" id="PTHR32438:SF5">
    <property type="entry name" value="4-ALPHA-GLUCANOTRANSFERASE DPE1, CHLOROPLASTIC_AMYLOPLASTIC"/>
    <property type="match status" value="1"/>
</dbReference>
<keyword evidence="5 10" id="KW-0328">Glycosyltransferase</keyword>
<dbReference type="EC" id="2.4.1.25" evidence="3 10"/>
<proteinExistence type="inferred from homology"/>
<dbReference type="SUPFAM" id="SSF51445">
    <property type="entry name" value="(Trans)glycosidases"/>
    <property type="match status" value="1"/>
</dbReference>
<gene>
    <name evidence="12" type="ordered locus">RPE_3644</name>
</gene>
<evidence type="ECO:0000256" key="5">
    <source>
        <dbReference type="ARBA" id="ARBA00022676"/>
    </source>
</evidence>
<name>Q07KG0_RHOP5</name>
<accession>Q07KG0</accession>
<evidence type="ECO:0000256" key="7">
    <source>
        <dbReference type="ARBA" id="ARBA00023277"/>
    </source>
</evidence>
<feature type="domain" description="MalQ N-terminal beta-sandwich" evidence="11">
    <location>
        <begin position="58"/>
        <end position="140"/>
    </location>
</feature>
<evidence type="ECO:0000313" key="12">
    <source>
        <dbReference type="EMBL" id="ABJ07574.1"/>
    </source>
</evidence>
<organism evidence="12">
    <name type="scientific">Rhodopseudomonas palustris (strain BisA53)</name>
    <dbReference type="NCBI Taxonomy" id="316055"/>
    <lineage>
        <taxon>Bacteria</taxon>
        <taxon>Pseudomonadati</taxon>
        <taxon>Pseudomonadota</taxon>
        <taxon>Alphaproteobacteria</taxon>
        <taxon>Hyphomicrobiales</taxon>
        <taxon>Nitrobacteraceae</taxon>
        <taxon>Rhodopseudomonas</taxon>
    </lineage>
</organism>
<reference evidence="12" key="1">
    <citation type="submission" date="2006-09" db="EMBL/GenBank/DDBJ databases">
        <title>Complete sequence of Rhodopseudomonas palustris BisA53.</title>
        <authorList>
            <consortium name="US DOE Joint Genome Institute"/>
            <person name="Copeland A."/>
            <person name="Lucas S."/>
            <person name="Lapidus A."/>
            <person name="Barry K."/>
            <person name="Detter J.C."/>
            <person name="Glavina del Rio T."/>
            <person name="Hammon N."/>
            <person name="Israni S."/>
            <person name="Dalin E."/>
            <person name="Tice H."/>
            <person name="Pitluck S."/>
            <person name="Chain P."/>
            <person name="Malfatti S."/>
            <person name="Shin M."/>
            <person name="Vergez L."/>
            <person name="Schmutz J."/>
            <person name="Larimer F."/>
            <person name="Land M."/>
            <person name="Hauser L."/>
            <person name="Pelletier D.A."/>
            <person name="Kyrpides N."/>
            <person name="Kim E."/>
            <person name="Harwood C.S."/>
            <person name="Oda Y."/>
            <person name="Richardson P."/>
        </authorList>
    </citation>
    <scope>NUCLEOTIDE SEQUENCE [LARGE SCALE GENOMIC DNA]</scope>
    <source>
        <strain evidence="12">BisA53</strain>
    </source>
</reference>
<dbReference type="GO" id="GO:0005975">
    <property type="term" value="P:carbohydrate metabolic process"/>
    <property type="evidence" value="ECO:0007669"/>
    <property type="project" value="InterPro"/>
</dbReference>
<sequence length="709" mass="78459">MNSIQQLASRYGIATRYLDARGDMVTVDEHVLLKLLIAMGVVRPDGEVNETEQPAAVLPSALVVRPVSGQISVDLAGDLAVNRIAWQVNLEDGQCRRGESPLARQSKGSAPQLILSDMPYGYHELLLETLDARTRLIVTPGRCWLPQTIARGGRSFGISLQLYLLRSARNWGIGDFGDLAQFAQVAAGHGCDIVGVNPLHQMFPDDPEQASPYSPASRRFLNVLYIDVWAIPEWPRAAHVRASIEPPAFNDELQRCRSASHVDYASVSRLKLQVLRLIHAEFRTHAGQARIGEFEHFVKDGAAGLHHASLFQALRDHFVASDPALASWRHWPEGFRSPDSQEVRKFARDHQQDVDFYDWLQWIADRQLAEAHDTATRAGMRIGLYRDLAVGCDHAGSETWSSPSDYISATEVGAPPDVFNPAGQNWGLPPFNPVALLRAGYRPFIELVRANMRHAGGLRIDHVMGLQRLYCIPNGLPPSQGAFINYPLDDLIGIVALESHRQQCLVVGEDLGTVPAGFRERMAEANILSYRVLFFEHDEQGDYHPPENYPRLAVAVAGNHDLATLRGWLTGVDIALKDRLGLYPSAAETAAQLALRDRQRAAVLHRLGLPGGAPPIAAEAFSEAVHRFLGATQSVLALTQLDDLLDERDQVNVPATSTEHPNWRRRYVEPIENLTDDHPAWRLIDMLAADRRSGAADTRGADMSAEQNV</sequence>
<dbReference type="Gene3D" id="3.20.20.80">
    <property type="entry name" value="Glycosidases"/>
    <property type="match status" value="1"/>
</dbReference>
<dbReference type="KEGG" id="rpe:RPE_3644"/>
<dbReference type="eggNOG" id="COG1640">
    <property type="taxonomic scope" value="Bacteria"/>
</dbReference>
<comment type="similarity">
    <text evidence="2 10">Belongs to the disproportionating enzyme family.</text>
</comment>
<comment type="catalytic activity">
    <reaction evidence="1 10">
        <text>Transfers a segment of a (1-&gt;4)-alpha-D-glucan to a new position in an acceptor, which may be glucose or a (1-&gt;4)-alpha-D-glucan.</text>
        <dbReference type="EC" id="2.4.1.25"/>
    </reaction>
</comment>
<evidence type="ECO:0000256" key="1">
    <source>
        <dbReference type="ARBA" id="ARBA00000439"/>
    </source>
</evidence>
<evidence type="ECO:0000256" key="10">
    <source>
        <dbReference type="RuleBase" id="RU361207"/>
    </source>
</evidence>
<dbReference type="HOGENOM" id="CLU_022072_1_0_5"/>
<dbReference type="InterPro" id="IPR048458">
    <property type="entry name" value="MalQ_N"/>
</dbReference>
<keyword evidence="7 10" id="KW-0119">Carbohydrate metabolism</keyword>
<dbReference type="AlphaFoldDB" id="Q07KG0"/>
<evidence type="ECO:0000256" key="4">
    <source>
        <dbReference type="ARBA" id="ARBA00020295"/>
    </source>
</evidence>
<evidence type="ECO:0000256" key="6">
    <source>
        <dbReference type="ARBA" id="ARBA00022679"/>
    </source>
</evidence>
<dbReference type="InterPro" id="IPR017853">
    <property type="entry name" value="GH"/>
</dbReference>
<dbReference type="InterPro" id="IPR003385">
    <property type="entry name" value="Glyco_hydro_77"/>
</dbReference>
<evidence type="ECO:0000259" key="11">
    <source>
        <dbReference type="Pfam" id="PF21226"/>
    </source>
</evidence>
<dbReference type="Pfam" id="PF21226">
    <property type="entry name" value="MalQ_N"/>
    <property type="match status" value="1"/>
</dbReference>
<dbReference type="EMBL" id="CP000463">
    <property type="protein sequence ID" value="ABJ07574.1"/>
    <property type="molecule type" value="Genomic_DNA"/>
</dbReference>
<evidence type="ECO:0000256" key="3">
    <source>
        <dbReference type="ARBA" id="ARBA00012560"/>
    </source>
</evidence>
<dbReference type="GO" id="GO:0004134">
    <property type="term" value="F:4-alpha-glucanotransferase activity"/>
    <property type="evidence" value="ECO:0007669"/>
    <property type="project" value="UniProtKB-EC"/>
</dbReference>
<dbReference type="OrthoDB" id="9763489at2"/>
<keyword evidence="6 10" id="KW-0808">Transferase</keyword>
<dbReference type="STRING" id="316055.RPE_3644"/>
<dbReference type="Pfam" id="PF02446">
    <property type="entry name" value="Glyco_hydro_77"/>
    <property type="match status" value="1"/>
</dbReference>
<evidence type="ECO:0000256" key="9">
    <source>
        <dbReference type="ARBA" id="ARBA00031501"/>
    </source>
</evidence>
<dbReference type="NCBIfam" id="TIGR00217">
    <property type="entry name" value="malQ"/>
    <property type="match status" value="1"/>
</dbReference>
<dbReference type="PANTHER" id="PTHR32438">
    <property type="entry name" value="4-ALPHA-GLUCANOTRANSFERASE DPE1, CHLOROPLASTIC/AMYLOPLASTIC"/>
    <property type="match status" value="1"/>
</dbReference>